<dbReference type="CDD" id="cd09274">
    <property type="entry name" value="RNase_HI_RT_Ty3"/>
    <property type="match status" value="1"/>
</dbReference>
<dbReference type="AlphaFoldDB" id="A0AAV7V9Q1"/>
<dbReference type="Pfam" id="PF17919">
    <property type="entry name" value="RT_RNaseH_2"/>
    <property type="match status" value="1"/>
</dbReference>
<dbReference type="Pfam" id="PF17921">
    <property type="entry name" value="Integrase_H2C2"/>
    <property type="match status" value="1"/>
</dbReference>
<evidence type="ECO:0000256" key="2">
    <source>
        <dbReference type="ARBA" id="ARBA00012180"/>
    </source>
</evidence>
<dbReference type="InterPro" id="IPR041588">
    <property type="entry name" value="Integrase_H2C2"/>
</dbReference>
<organism evidence="6 7">
    <name type="scientific">Pleurodeles waltl</name>
    <name type="common">Iberian ribbed newt</name>
    <dbReference type="NCBI Taxonomy" id="8319"/>
    <lineage>
        <taxon>Eukaryota</taxon>
        <taxon>Metazoa</taxon>
        <taxon>Chordata</taxon>
        <taxon>Craniata</taxon>
        <taxon>Vertebrata</taxon>
        <taxon>Euteleostomi</taxon>
        <taxon>Amphibia</taxon>
        <taxon>Batrachia</taxon>
        <taxon>Caudata</taxon>
        <taxon>Salamandroidea</taxon>
        <taxon>Salamandridae</taxon>
        <taxon>Pleurodelinae</taxon>
        <taxon>Pleurodeles</taxon>
    </lineage>
</organism>
<name>A0AAV7V9Q1_PLEWA</name>
<dbReference type="Pfam" id="PF00078">
    <property type="entry name" value="RVT_1"/>
    <property type="match status" value="1"/>
</dbReference>
<reference evidence="6" key="1">
    <citation type="journal article" date="2022" name="bioRxiv">
        <title>Sequencing and chromosome-scale assembly of the giantPleurodeles waltlgenome.</title>
        <authorList>
            <person name="Brown T."/>
            <person name="Elewa A."/>
            <person name="Iarovenko S."/>
            <person name="Subramanian E."/>
            <person name="Araus A.J."/>
            <person name="Petzold A."/>
            <person name="Susuki M."/>
            <person name="Suzuki K.-i.T."/>
            <person name="Hayashi T."/>
            <person name="Toyoda A."/>
            <person name="Oliveira C."/>
            <person name="Osipova E."/>
            <person name="Leigh N.D."/>
            <person name="Simon A."/>
            <person name="Yun M.H."/>
        </authorList>
    </citation>
    <scope>NUCLEOTIDE SEQUENCE</scope>
    <source>
        <strain evidence="6">20211129_DDA</strain>
        <tissue evidence="6">Liver</tissue>
    </source>
</reference>
<dbReference type="PANTHER" id="PTHR37984:SF5">
    <property type="entry name" value="PROTEIN NYNRIN-LIKE"/>
    <property type="match status" value="1"/>
</dbReference>
<dbReference type="EMBL" id="JANPWB010000003">
    <property type="protein sequence ID" value="KAJ1197040.1"/>
    <property type="molecule type" value="Genomic_DNA"/>
</dbReference>
<dbReference type="CDD" id="cd01647">
    <property type="entry name" value="RT_LTR"/>
    <property type="match status" value="1"/>
</dbReference>
<evidence type="ECO:0000313" key="6">
    <source>
        <dbReference type="EMBL" id="KAJ1197040.1"/>
    </source>
</evidence>
<keyword evidence="7" id="KW-1185">Reference proteome</keyword>
<dbReference type="EC" id="3.1.26.4" evidence="2"/>
<evidence type="ECO:0000256" key="4">
    <source>
        <dbReference type="ARBA" id="ARBA00039658"/>
    </source>
</evidence>
<dbReference type="InterPro" id="IPR041577">
    <property type="entry name" value="RT_RNaseH_2"/>
</dbReference>
<proteinExistence type="inferred from homology"/>
<dbReference type="InterPro" id="IPR050951">
    <property type="entry name" value="Retrovirus_Pol_polyprotein"/>
</dbReference>
<dbReference type="Gene3D" id="3.10.10.10">
    <property type="entry name" value="HIV Type 1 Reverse Transcriptase, subunit A, domain 1"/>
    <property type="match status" value="1"/>
</dbReference>
<dbReference type="PANTHER" id="PTHR37984">
    <property type="entry name" value="PROTEIN CBG26694"/>
    <property type="match status" value="1"/>
</dbReference>
<evidence type="ECO:0000259" key="5">
    <source>
        <dbReference type="PROSITE" id="PS50878"/>
    </source>
</evidence>
<sequence length="475" mass="54183">MNWFTTIDLTSAYHQVVLHPESRRLTAFVPPFGCYQFTRVPFGLASAVAMFQRLMFKLFQELQDVMFFQDDILVMGKTRKEHDSTLEKVLDIIAVKGLTADMTKCNVAKNKVTYLGHKISVKGVEPKSELVEAIKKAPIPTNKDEVQAFLGLAEFYAKYVKNFSSKTYPIRQLLKNKVTFEWSNECQAAFDMIKQNIIKAPALQDFDHNLQTIVTTDASNKGLGAVLTQVDACGNENVIAFASRSLTETEMRYSVIERETLACVWGLEHFRQFIWGMKVILRSDHKPLIKVLTTSGLFKASPRIARLSIKLLDYKYVVRYVPGIKNVTADFLSRFPLQNLETRCNAEDDKLMEDCVAEILEGIQGISKEEWITATKEDSVLSRVLSMIVGGRPNKNILDGSLRIFWELRQELSVEDNVVLRNGRLVPPECLRDKLLDICHEGHLGISKMKSRVKQLYWWPGIDVAVERKVRVCFM</sequence>
<dbReference type="Proteomes" id="UP001066276">
    <property type="component" value="Chromosome 2_1"/>
</dbReference>
<dbReference type="FunFam" id="3.30.70.270:FF:000026">
    <property type="entry name" value="Transposon Ty3-G Gag-Pol polyprotein"/>
    <property type="match status" value="1"/>
</dbReference>
<evidence type="ECO:0000256" key="1">
    <source>
        <dbReference type="ARBA" id="ARBA00010879"/>
    </source>
</evidence>
<dbReference type="PROSITE" id="PS50878">
    <property type="entry name" value="RT_POL"/>
    <property type="match status" value="1"/>
</dbReference>
<dbReference type="GO" id="GO:0004523">
    <property type="term" value="F:RNA-DNA hybrid ribonuclease activity"/>
    <property type="evidence" value="ECO:0007669"/>
    <property type="project" value="UniProtKB-EC"/>
</dbReference>
<keyword evidence="3" id="KW-0511">Multifunctional enzyme</keyword>
<comment type="caution">
    <text evidence="6">The sequence shown here is derived from an EMBL/GenBank/DDBJ whole genome shotgun (WGS) entry which is preliminary data.</text>
</comment>
<evidence type="ECO:0000313" key="7">
    <source>
        <dbReference type="Proteomes" id="UP001066276"/>
    </source>
</evidence>
<dbReference type="FunFam" id="3.10.20.370:FF:000001">
    <property type="entry name" value="Retrovirus-related Pol polyprotein from transposon 17.6-like protein"/>
    <property type="match status" value="1"/>
</dbReference>
<dbReference type="SUPFAM" id="SSF56672">
    <property type="entry name" value="DNA/RNA polymerases"/>
    <property type="match status" value="1"/>
</dbReference>
<dbReference type="InterPro" id="IPR043502">
    <property type="entry name" value="DNA/RNA_pol_sf"/>
</dbReference>
<evidence type="ECO:0000256" key="3">
    <source>
        <dbReference type="ARBA" id="ARBA00023268"/>
    </source>
</evidence>
<feature type="domain" description="Reverse transcriptase" evidence="5">
    <location>
        <begin position="1"/>
        <end position="119"/>
    </location>
</feature>
<dbReference type="Gene3D" id="1.10.340.70">
    <property type="match status" value="1"/>
</dbReference>
<dbReference type="InterPro" id="IPR043128">
    <property type="entry name" value="Rev_trsase/Diguanyl_cyclase"/>
</dbReference>
<protein>
    <recommendedName>
        <fullName evidence="4">Gypsy retrotransposon integrase-like protein 1</fullName>
        <ecNumber evidence="2">3.1.26.4</ecNumber>
    </recommendedName>
</protein>
<gene>
    <name evidence="6" type="ORF">NDU88_000902</name>
</gene>
<accession>A0AAV7V9Q1</accession>
<dbReference type="Gene3D" id="3.30.70.270">
    <property type="match status" value="2"/>
</dbReference>
<dbReference type="InterPro" id="IPR000477">
    <property type="entry name" value="RT_dom"/>
</dbReference>
<comment type="similarity">
    <text evidence="1">Belongs to the beta type-B retroviral polymerase family. HERV class-II K(HML-2) pol subfamily.</text>
</comment>